<accession>A0AAV6MAP7</accession>
<feature type="domain" description="C2H2-type" evidence="3">
    <location>
        <begin position="81"/>
        <end position="103"/>
    </location>
</feature>
<gene>
    <name evidence="4" type="ORF">SDJN03_25127</name>
</gene>
<evidence type="ECO:0000256" key="1">
    <source>
        <dbReference type="PROSITE-ProRule" id="PRU00042"/>
    </source>
</evidence>
<evidence type="ECO:0000256" key="2">
    <source>
        <dbReference type="SAM" id="MobiDB-lite"/>
    </source>
</evidence>
<organism evidence="4 5">
    <name type="scientific">Cucurbita argyrosperma subsp. sororia</name>
    <dbReference type="NCBI Taxonomy" id="37648"/>
    <lineage>
        <taxon>Eukaryota</taxon>
        <taxon>Viridiplantae</taxon>
        <taxon>Streptophyta</taxon>
        <taxon>Embryophyta</taxon>
        <taxon>Tracheophyta</taxon>
        <taxon>Spermatophyta</taxon>
        <taxon>Magnoliopsida</taxon>
        <taxon>eudicotyledons</taxon>
        <taxon>Gunneridae</taxon>
        <taxon>Pentapetalae</taxon>
        <taxon>rosids</taxon>
        <taxon>fabids</taxon>
        <taxon>Cucurbitales</taxon>
        <taxon>Cucurbitaceae</taxon>
        <taxon>Cucurbiteae</taxon>
        <taxon>Cucurbita</taxon>
    </lineage>
</organism>
<evidence type="ECO:0000313" key="4">
    <source>
        <dbReference type="EMBL" id="KAG6577553.1"/>
    </source>
</evidence>
<dbReference type="AlphaFoldDB" id="A0AAV6MAP7"/>
<evidence type="ECO:0000313" key="5">
    <source>
        <dbReference type="Proteomes" id="UP000685013"/>
    </source>
</evidence>
<proteinExistence type="predicted"/>
<evidence type="ECO:0000259" key="3">
    <source>
        <dbReference type="PROSITE" id="PS50157"/>
    </source>
</evidence>
<dbReference type="GO" id="GO:0008270">
    <property type="term" value="F:zinc ion binding"/>
    <property type="evidence" value="ECO:0007669"/>
    <property type="project" value="UniProtKB-KW"/>
</dbReference>
<feature type="compositionally biased region" description="Low complexity" evidence="2">
    <location>
        <begin position="24"/>
        <end position="36"/>
    </location>
</feature>
<dbReference type="InterPro" id="IPR013087">
    <property type="entry name" value="Znf_C2H2_type"/>
</dbReference>
<name>A0AAV6MAP7_9ROSI</name>
<feature type="region of interest" description="Disordered" evidence="2">
    <location>
        <begin position="1"/>
        <end position="38"/>
    </location>
</feature>
<keyword evidence="1" id="KW-0862">Zinc</keyword>
<dbReference type="PROSITE" id="PS50157">
    <property type="entry name" value="ZINC_FINGER_C2H2_2"/>
    <property type="match status" value="1"/>
</dbReference>
<dbReference type="PROSITE" id="PS00028">
    <property type="entry name" value="ZINC_FINGER_C2H2_1"/>
    <property type="match status" value="1"/>
</dbReference>
<dbReference type="EMBL" id="JAGKQH010000016">
    <property type="protein sequence ID" value="KAG6577553.1"/>
    <property type="molecule type" value="Genomic_DNA"/>
</dbReference>
<comment type="caution">
    <text evidence="4">The sequence shown here is derived from an EMBL/GenBank/DDBJ whole genome shotgun (WGS) entry which is preliminary data.</text>
</comment>
<feature type="non-terminal residue" evidence="4">
    <location>
        <position position="1"/>
    </location>
</feature>
<sequence>MHQDSQNLRFEGGPASSNGDEDASSSSSSSSPCSRSNEQAFSHSCNIRREGFKSENSQTTNSNIACYSSITRSAADSLEKPKCGRCNEVFSSMKALYVHMRFHLEAPWKACISSLNDACWSWSVTGRRGRIRTRVEKFEVNLMNFAQTGNSTTSSVTTVKKKDN</sequence>
<keyword evidence="5" id="KW-1185">Reference proteome</keyword>
<keyword evidence="1" id="KW-0863">Zinc-finger</keyword>
<reference evidence="4 5" key="1">
    <citation type="journal article" date="2021" name="Hortic Res">
        <title>The domestication of Cucurbita argyrosperma as revealed by the genome of its wild relative.</title>
        <authorList>
            <person name="Barrera-Redondo J."/>
            <person name="Sanchez-de la Vega G."/>
            <person name="Aguirre-Liguori J.A."/>
            <person name="Castellanos-Morales G."/>
            <person name="Gutierrez-Guerrero Y.T."/>
            <person name="Aguirre-Dugua X."/>
            <person name="Aguirre-Planter E."/>
            <person name="Tenaillon M.I."/>
            <person name="Lira-Saade R."/>
            <person name="Eguiarte L.E."/>
        </authorList>
    </citation>
    <scope>NUCLEOTIDE SEQUENCE [LARGE SCALE GENOMIC DNA]</scope>
    <source>
        <strain evidence="4">JBR-2021</strain>
    </source>
</reference>
<protein>
    <recommendedName>
        <fullName evidence="3">C2H2-type domain-containing protein</fullName>
    </recommendedName>
</protein>
<keyword evidence="1" id="KW-0479">Metal-binding</keyword>
<dbReference type="Proteomes" id="UP000685013">
    <property type="component" value="Chromosome 16"/>
</dbReference>